<keyword evidence="3" id="KW-1185">Reference proteome</keyword>
<dbReference type="EMBL" id="JAXOVW010000033">
    <property type="protein sequence ID" value="MDZ5608447.1"/>
    <property type="molecule type" value="Genomic_DNA"/>
</dbReference>
<evidence type="ECO:0000313" key="3">
    <source>
        <dbReference type="Proteomes" id="UP001291930"/>
    </source>
</evidence>
<accession>A0ABU5JYB1</accession>
<protein>
    <submittedName>
        <fullName evidence="2">Uncharacterized protein</fullName>
    </submittedName>
</protein>
<gene>
    <name evidence="2" type="ORF">U2I54_15425</name>
</gene>
<keyword evidence="1" id="KW-1133">Transmembrane helix</keyword>
<reference evidence="3" key="1">
    <citation type="submission" date="2023-11" db="EMBL/GenBank/DDBJ databases">
        <title>Genome Sequence of Bacillus pseudomycoides stain BUPM19.</title>
        <authorList>
            <person name="Farhat A."/>
        </authorList>
    </citation>
    <scope>NUCLEOTIDE SEQUENCE [LARGE SCALE GENOMIC DNA]</scope>
    <source>
        <strain evidence="3">BUPM19</strain>
    </source>
</reference>
<sequence>MNPALVESPFSLFITGLVIVVIFGGIAVIGSFIERLINENEQLEEENKKLRKEKTV</sequence>
<dbReference type="Proteomes" id="UP001291930">
    <property type="component" value="Unassembled WGS sequence"/>
</dbReference>
<comment type="caution">
    <text evidence="2">The sequence shown here is derived from an EMBL/GenBank/DDBJ whole genome shotgun (WGS) entry which is preliminary data.</text>
</comment>
<organism evidence="2 3">
    <name type="scientific">Bacillus bingmayongensis</name>
    <dbReference type="NCBI Taxonomy" id="1150157"/>
    <lineage>
        <taxon>Bacteria</taxon>
        <taxon>Bacillati</taxon>
        <taxon>Bacillota</taxon>
        <taxon>Bacilli</taxon>
        <taxon>Bacillales</taxon>
        <taxon>Bacillaceae</taxon>
        <taxon>Bacillus</taxon>
    </lineage>
</organism>
<keyword evidence="1" id="KW-0812">Transmembrane</keyword>
<evidence type="ECO:0000313" key="2">
    <source>
        <dbReference type="EMBL" id="MDZ5608447.1"/>
    </source>
</evidence>
<keyword evidence="1" id="KW-0472">Membrane</keyword>
<evidence type="ECO:0000256" key="1">
    <source>
        <dbReference type="SAM" id="Phobius"/>
    </source>
</evidence>
<name>A0ABU5JYB1_9BACI</name>
<proteinExistence type="predicted"/>
<dbReference type="RefSeq" id="WP_374218192.1">
    <property type="nucleotide sequence ID" value="NZ_JAXOVW010000033.1"/>
</dbReference>
<feature type="transmembrane region" description="Helical" evidence="1">
    <location>
        <begin position="12"/>
        <end position="33"/>
    </location>
</feature>